<dbReference type="PANTHER" id="PTHR33525">
    <property type="match status" value="1"/>
</dbReference>
<evidence type="ECO:0000259" key="1">
    <source>
        <dbReference type="PROSITE" id="PS50883"/>
    </source>
</evidence>
<name>A4BFK3_9GAMM</name>
<dbReference type="Proteomes" id="UP000005953">
    <property type="component" value="Unassembled WGS sequence"/>
</dbReference>
<dbReference type="RefSeq" id="WP_008043818.1">
    <property type="nucleotide sequence ID" value="NZ_CH724150.1"/>
</dbReference>
<evidence type="ECO:0000259" key="2">
    <source>
        <dbReference type="PROSITE" id="PS51833"/>
    </source>
</evidence>
<dbReference type="SMART" id="SM00052">
    <property type="entry name" value="EAL"/>
    <property type="match status" value="1"/>
</dbReference>
<evidence type="ECO:0000313" key="4">
    <source>
        <dbReference type="Proteomes" id="UP000005953"/>
    </source>
</evidence>
<organism evidence="3 4">
    <name type="scientific">Reinekea blandensis MED297</name>
    <dbReference type="NCBI Taxonomy" id="314283"/>
    <lineage>
        <taxon>Bacteria</taxon>
        <taxon>Pseudomonadati</taxon>
        <taxon>Pseudomonadota</taxon>
        <taxon>Gammaproteobacteria</taxon>
        <taxon>Oceanospirillales</taxon>
        <taxon>Saccharospirillaceae</taxon>
        <taxon>Reinekea</taxon>
    </lineage>
</organism>
<dbReference type="AlphaFoldDB" id="A4BFK3"/>
<dbReference type="STRING" id="314283.MED297_17188"/>
<dbReference type="InterPro" id="IPR001633">
    <property type="entry name" value="EAL_dom"/>
</dbReference>
<keyword evidence="4" id="KW-1185">Reference proteome</keyword>
<evidence type="ECO:0000313" key="3">
    <source>
        <dbReference type="EMBL" id="EAR09098.1"/>
    </source>
</evidence>
<sequence>MERTPLYAKQPILNTDLCTTGYELLFRPTQQLGVINGNAATASVFLNALTLYDPYLLDTSLSLYLNCTFDWLRSDIPLERENLVLEVLETVENTNELIPALTAAKERGFKIALDDFHLSLDTRALLSIADIVKVDVQSMSEGELQKLVRQLELTKGFNGQLLAEKVERYEEYELCKGLGFTLFQGYFFARPEVIEGVKLQSSIVSASNLLVELSKPEPSISELEDWLKKDVILTARILALVNNSHLSAGKEIESIRHAVVLLGLDRLAKVLSIVIMTELTEQPDELVRQAIVTAFAMENIAIEHQVLSPGLWFLIGFFSKLDVLFGLSFDDIFKQIPVAEEIKNSVQHRNTEAARFLSLVESLIIGDWDCLNGNEELEQIVFNCLLKAEQEYLTYCAS</sequence>
<feature type="domain" description="EAL" evidence="1">
    <location>
        <begin position="1"/>
        <end position="205"/>
    </location>
</feature>
<dbReference type="SUPFAM" id="SSF141868">
    <property type="entry name" value="EAL domain-like"/>
    <property type="match status" value="1"/>
</dbReference>
<dbReference type="InterPro" id="IPR014408">
    <property type="entry name" value="dGMP_Pdiesterase_EAL/HD-GYP"/>
</dbReference>
<dbReference type="PIRSF" id="PIRSF003180">
    <property type="entry name" value="DiGMPpdiest_YuxH"/>
    <property type="match status" value="1"/>
</dbReference>
<feature type="domain" description="HDOD" evidence="2">
    <location>
        <begin position="199"/>
        <end position="391"/>
    </location>
</feature>
<dbReference type="PROSITE" id="PS50883">
    <property type="entry name" value="EAL"/>
    <property type="match status" value="1"/>
</dbReference>
<dbReference type="Pfam" id="PF08668">
    <property type="entry name" value="HDOD"/>
    <property type="match status" value="1"/>
</dbReference>
<dbReference type="InterPro" id="IPR035919">
    <property type="entry name" value="EAL_sf"/>
</dbReference>
<dbReference type="OrthoDB" id="9804751at2"/>
<dbReference type="EMBL" id="AAOE01000013">
    <property type="protein sequence ID" value="EAR09098.1"/>
    <property type="molecule type" value="Genomic_DNA"/>
</dbReference>
<reference evidence="3 4" key="1">
    <citation type="submission" date="2006-02" db="EMBL/GenBank/DDBJ databases">
        <authorList>
            <person name="Pinhassi J."/>
            <person name="Pedros-Alio C."/>
            <person name="Ferriera S."/>
            <person name="Johnson J."/>
            <person name="Kravitz S."/>
            <person name="Halpern A."/>
            <person name="Remington K."/>
            <person name="Beeson K."/>
            <person name="Tran B."/>
            <person name="Rogers Y.-H."/>
            <person name="Friedman R."/>
            <person name="Venter J.C."/>
        </authorList>
    </citation>
    <scope>NUCLEOTIDE SEQUENCE [LARGE SCALE GENOMIC DNA]</scope>
    <source>
        <strain evidence="3 4">MED297</strain>
    </source>
</reference>
<gene>
    <name evidence="3" type="ORF">MED297_17188</name>
</gene>
<dbReference type="Gene3D" id="3.20.20.450">
    <property type="entry name" value="EAL domain"/>
    <property type="match status" value="1"/>
</dbReference>
<dbReference type="InterPro" id="IPR013976">
    <property type="entry name" value="HDOD"/>
</dbReference>
<dbReference type="Gene3D" id="1.10.3210.10">
    <property type="entry name" value="Hypothetical protein af1432"/>
    <property type="match status" value="1"/>
</dbReference>
<dbReference type="SUPFAM" id="SSF109604">
    <property type="entry name" value="HD-domain/PDEase-like"/>
    <property type="match status" value="1"/>
</dbReference>
<dbReference type="HOGENOM" id="CLU_044951_2_0_6"/>
<dbReference type="PANTHER" id="PTHR33525:SF4">
    <property type="entry name" value="CYCLIC DI-GMP PHOSPHODIESTERASE CDGJ"/>
    <property type="match status" value="1"/>
</dbReference>
<dbReference type="Pfam" id="PF00563">
    <property type="entry name" value="EAL"/>
    <property type="match status" value="1"/>
</dbReference>
<dbReference type="PROSITE" id="PS51833">
    <property type="entry name" value="HDOD"/>
    <property type="match status" value="1"/>
</dbReference>
<dbReference type="InterPro" id="IPR052340">
    <property type="entry name" value="RNase_Y/CdgJ"/>
</dbReference>
<accession>A4BFK3</accession>
<proteinExistence type="predicted"/>
<protein>
    <submittedName>
        <fullName evidence="3">Predicted signal transduction protein containing EAL and modified HD-GYP domains</fullName>
    </submittedName>
</protein>
<comment type="caution">
    <text evidence="3">The sequence shown here is derived from an EMBL/GenBank/DDBJ whole genome shotgun (WGS) entry which is preliminary data.</text>
</comment>